<dbReference type="RefSeq" id="WP_090870499.1">
    <property type="nucleotide sequence ID" value="NZ_FOHE01000011.1"/>
</dbReference>
<feature type="transmembrane region" description="Helical" evidence="2">
    <location>
        <begin position="12"/>
        <end position="34"/>
    </location>
</feature>
<proteinExistence type="predicted"/>
<dbReference type="InterPro" id="IPR058620">
    <property type="entry name" value="YtrI_C"/>
</dbReference>
<evidence type="ECO:0000313" key="4">
    <source>
        <dbReference type="EMBL" id="SET44830.1"/>
    </source>
</evidence>
<evidence type="ECO:0000259" key="3">
    <source>
        <dbReference type="Pfam" id="PF26347"/>
    </source>
</evidence>
<dbReference type="STRING" id="930131.SAMN05216389_111137"/>
<gene>
    <name evidence="4" type="ORF">SAMN05216389_111137</name>
</gene>
<keyword evidence="1" id="KW-0175">Coiled coil</keyword>
<name>A0A1I0EJI3_9BACI</name>
<protein>
    <recommendedName>
        <fullName evidence="3">Sporulation membrane protein YtrI C-terminal domain-containing protein</fullName>
    </recommendedName>
</protein>
<reference evidence="4 5" key="1">
    <citation type="submission" date="2016-10" db="EMBL/GenBank/DDBJ databases">
        <authorList>
            <person name="de Groot N.N."/>
        </authorList>
    </citation>
    <scope>NUCLEOTIDE SEQUENCE [LARGE SCALE GENOMIC DNA]</scope>
    <source>
        <strain evidence="4 5">IBRC-M 10780</strain>
    </source>
</reference>
<dbReference type="OrthoDB" id="2691164at2"/>
<evidence type="ECO:0000256" key="2">
    <source>
        <dbReference type="SAM" id="Phobius"/>
    </source>
</evidence>
<feature type="coiled-coil region" evidence="1">
    <location>
        <begin position="38"/>
        <end position="72"/>
    </location>
</feature>
<keyword evidence="5" id="KW-1185">Reference proteome</keyword>
<evidence type="ECO:0000256" key="1">
    <source>
        <dbReference type="SAM" id="Coils"/>
    </source>
</evidence>
<dbReference type="Pfam" id="PF26347">
    <property type="entry name" value="YtrI_sporulation"/>
    <property type="match status" value="1"/>
</dbReference>
<evidence type="ECO:0000313" key="5">
    <source>
        <dbReference type="Proteomes" id="UP000198618"/>
    </source>
</evidence>
<dbReference type="AlphaFoldDB" id="A0A1I0EJI3"/>
<dbReference type="Proteomes" id="UP000198618">
    <property type="component" value="Unassembled WGS sequence"/>
</dbReference>
<keyword evidence="2" id="KW-0472">Membrane</keyword>
<keyword evidence="2" id="KW-0812">Transmembrane</keyword>
<sequence>MHIPPYHKKPGWQRFLAGVFFGALISYFVVIFMYGTMYERLVEENSTLQLELSEANNRIDALKEDNQSLDEQSKKPMTVENIELEITNAEDMRIDTLLLVQLEQMVQEEIKHIIGQDINVVNESNELLLATIENKNFKVDDFTYNFEIKRLFISKNVKISAEAKISN</sequence>
<dbReference type="NCBIfam" id="NF041479">
    <property type="entry name" value="spor_membprot_YtrI"/>
    <property type="match status" value="1"/>
</dbReference>
<accession>A0A1I0EJI3</accession>
<dbReference type="InterPro" id="IPR048198">
    <property type="entry name" value="YtrI"/>
</dbReference>
<organism evidence="4 5">
    <name type="scientific">Oceanobacillus limi</name>
    <dbReference type="NCBI Taxonomy" id="930131"/>
    <lineage>
        <taxon>Bacteria</taxon>
        <taxon>Bacillati</taxon>
        <taxon>Bacillota</taxon>
        <taxon>Bacilli</taxon>
        <taxon>Bacillales</taxon>
        <taxon>Bacillaceae</taxon>
        <taxon>Oceanobacillus</taxon>
    </lineage>
</organism>
<keyword evidence="2" id="KW-1133">Transmembrane helix</keyword>
<dbReference type="EMBL" id="FOHE01000011">
    <property type="protein sequence ID" value="SET44830.1"/>
    <property type="molecule type" value="Genomic_DNA"/>
</dbReference>
<feature type="domain" description="Sporulation membrane protein YtrI C-terminal" evidence="3">
    <location>
        <begin position="81"/>
        <end position="164"/>
    </location>
</feature>